<accession>A0A7C1CDB9</accession>
<evidence type="ECO:0000256" key="1">
    <source>
        <dbReference type="SAM" id="Phobius"/>
    </source>
</evidence>
<evidence type="ECO:0000313" key="2">
    <source>
        <dbReference type="EMBL" id="HDP14880.1"/>
    </source>
</evidence>
<organism evidence="2">
    <name type="scientific">Thermofilum adornatum</name>
    <dbReference type="NCBI Taxonomy" id="1365176"/>
    <lineage>
        <taxon>Archaea</taxon>
        <taxon>Thermoproteota</taxon>
        <taxon>Thermoprotei</taxon>
        <taxon>Thermofilales</taxon>
        <taxon>Thermofilaceae</taxon>
        <taxon>Thermofilum</taxon>
    </lineage>
</organism>
<sequence>MSDNQDFWRHVEETTEEEMQRWNEAVQRYLELVGGSYTYWDSYDSYLDDYDSIWDPLISMFVIRYIFLLIRQESQKEREWFENLKKNLKRFLP</sequence>
<keyword evidence="1" id="KW-1133">Transmembrane helix</keyword>
<proteinExistence type="predicted"/>
<comment type="caution">
    <text evidence="2">The sequence shown here is derived from an EMBL/GenBank/DDBJ whole genome shotgun (WGS) entry which is preliminary data.</text>
</comment>
<dbReference type="EMBL" id="DSAY01000072">
    <property type="protein sequence ID" value="HDP14880.1"/>
    <property type="molecule type" value="Genomic_DNA"/>
</dbReference>
<gene>
    <name evidence="2" type="ORF">ENN26_03775</name>
</gene>
<keyword evidence="1" id="KW-0472">Membrane</keyword>
<protein>
    <submittedName>
        <fullName evidence="2">Uncharacterized protein</fullName>
    </submittedName>
</protein>
<keyword evidence="1" id="KW-0812">Transmembrane</keyword>
<feature type="transmembrane region" description="Helical" evidence="1">
    <location>
        <begin position="53"/>
        <end position="70"/>
    </location>
</feature>
<name>A0A7C1CDB9_9CREN</name>
<dbReference type="AlphaFoldDB" id="A0A7C1CDB9"/>
<reference evidence="2" key="1">
    <citation type="journal article" date="2020" name="mSystems">
        <title>Genome- and Community-Level Interaction Insights into Carbon Utilization and Element Cycling Functions of Hydrothermarchaeota in Hydrothermal Sediment.</title>
        <authorList>
            <person name="Zhou Z."/>
            <person name="Liu Y."/>
            <person name="Xu W."/>
            <person name="Pan J."/>
            <person name="Luo Z.H."/>
            <person name="Li M."/>
        </authorList>
    </citation>
    <scope>NUCLEOTIDE SEQUENCE [LARGE SCALE GENOMIC DNA]</scope>
    <source>
        <strain evidence="2">SpSt-116</strain>
    </source>
</reference>